<evidence type="ECO:0000313" key="7">
    <source>
        <dbReference type="Proteomes" id="UP000284472"/>
    </source>
</evidence>
<dbReference type="Proteomes" id="UP000285697">
    <property type="component" value="Unassembled WGS sequence"/>
</dbReference>
<dbReference type="EMBL" id="QRWQ01000023">
    <property type="protein sequence ID" value="RGT36081.1"/>
    <property type="molecule type" value="Genomic_DNA"/>
</dbReference>
<sequence>MTTRNFYCGIWSLCLILILCQKPLPAFFVTAGNIIGVVIGQFLGDLIQTENIKKNHRYYESTTNL</sequence>
<dbReference type="Proteomes" id="UP000283992">
    <property type="component" value="Unassembled WGS sequence"/>
</dbReference>
<name>A0A2N5NQY4_MEDGN</name>
<dbReference type="EMBL" id="QSIR01000007">
    <property type="protein sequence ID" value="RHD07352.1"/>
    <property type="molecule type" value="Genomic_DNA"/>
</dbReference>
<evidence type="ECO:0000313" key="3">
    <source>
        <dbReference type="EMBL" id="RHG19075.1"/>
    </source>
</evidence>
<dbReference type="EMBL" id="QRIA01000009">
    <property type="protein sequence ID" value="RHG19075.1"/>
    <property type="molecule type" value="Genomic_DNA"/>
</dbReference>
<evidence type="ECO:0000313" key="8">
    <source>
        <dbReference type="Proteomes" id="UP000285697"/>
    </source>
</evidence>
<organism evidence="3 8">
    <name type="scientific">Mediterraneibacter gnavus</name>
    <name type="common">Ruminococcus gnavus</name>
    <dbReference type="NCBI Taxonomy" id="33038"/>
    <lineage>
        <taxon>Bacteria</taxon>
        <taxon>Bacillati</taxon>
        <taxon>Bacillota</taxon>
        <taxon>Clostridia</taxon>
        <taxon>Lachnospirales</taxon>
        <taxon>Lachnospiraceae</taxon>
        <taxon>Mediterraneibacter</taxon>
    </lineage>
</organism>
<dbReference type="Proteomes" id="UP000284472">
    <property type="component" value="Unassembled WGS sequence"/>
</dbReference>
<gene>
    <name evidence="4" type="ORF">DW142_03400</name>
    <name evidence="3" type="ORF">DW270_08815</name>
    <name evidence="2" type="ORF">DW812_06425</name>
    <name evidence="1" type="ORF">DWX36_15385</name>
</gene>
<reference evidence="5 6" key="1">
    <citation type="submission" date="2018-08" db="EMBL/GenBank/DDBJ databases">
        <title>A genome reference for cultivated species of the human gut microbiota.</title>
        <authorList>
            <person name="Zou Y."/>
            <person name="Xue W."/>
            <person name="Luo G."/>
        </authorList>
    </citation>
    <scope>NUCLEOTIDE SEQUENCE [LARGE SCALE GENOMIC DNA]</scope>
    <source>
        <strain evidence="1 5">AF19-16AC</strain>
        <strain evidence="4 6">AM12-54</strain>
        <strain evidence="3 8">AM22-7AC</strain>
        <strain evidence="2 7">AM32-6</strain>
    </source>
</reference>
<dbReference type="AlphaFoldDB" id="A0A2N5NQY4"/>
<dbReference type="RefSeq" id="WP_004842517.1">
    <property type="nucleotide sequence ID" value="NZ_JAJBPJ010000002.1"/>
</dbReference>
<comment type="caution">
    <text evidence="3">The sequence shown here is derived from an EMBL/GenBank/DDBJ whole genome shotgun (WGS) entry which is preliminary data.</text>
</comment>
<evidence type="ECO:0000313" key="6">
    <source>
        <dbReference type="Proteomes" id="UP000283992"/>
    </source>
</evidence>
<evidence type="ECO:0000313" key="2">
    <source>
        <dbReference type="EMBL" id="RHD07352.1"/>
    </source>
</evidence>
<protein>
    <submittedName>
        <fullName evidence="3">Uncharacterized protein</fullName>
    </submittedName>
</protein>
<evidence type="ECO:0000313" key="4">
    <source>
        <dbReference type="EMBL" id="RHJ15273.1"/>
    </source>
</evidence>
<proteinExistence type="predicted"/>
<accession>A0A2N5NQY4</accession>
<evidence type="ECO:0000313" key="5">
    <source>
        <dbReference type="Proteomes" id="UP000283834"/>
    </source>
</evidence>
<dbReference type="Proteomes" id="UP000283834">
    <property type="component" value="Unassembled WGS sequence"/>
</dbReference>
<evidence type="ECO:0000313" key="1">
    <source>
        <dbReference type="EMBL" id="RGT36081.1"/>
    </source>
</evidence>
<dbReference type="EMBL" id="QRLN01000003">
    <property type="protein sequence ID" value="RHJ15273.1"/>
    <property type="molecule type" value="Genomic_DNA"/>
</dbReference>